<keyword evidence="5 6" id="KW-0472">Membrane</keyword>
<evidence type="ECO:0000256" key="5">
    <source>
        <dbReference type="ARBA" id="ARBA00023136"/>
    </source>
</evidence>
<comment type="caution">
    <text evidence="7">The sequence shown here is derived from an EMBL/GenBank/DDBJ whole genome shotgun (WGS) entry which is preliminary data.</text>
</comment>
<keyword evidence="2" id="KW-1003">Cell membrane</keyword>
<dbReference type="Pfam" id="PF03631">
    <property type="entry name" value="Virul_fac_BrkB"/>
    <property type="match status" value="1"/>
</dbReference>
<sequence length="61" mass="6778">MKRGFAIYITNFPSYQAIYGALATIPILFVWVYLSWLVVLFGAEATACLGEYEKPASEEPG</sequence>
<evidence type="ECO:0000256" key="4">
    <source>
        <dbReference type="ARBA" id="ARBA00022989"/>
    </source>
</evidence>
<dbReference type="EMBL" id="LJZX01000044">
    <property type="protein sequence ID" value="PKQ76022.1"/>
    <property type="molecule type" value="Genomic_DNA"/>
</dbReference>
<evidence type="ECO:0000313" key="7">
    <source>
        <dbReference type="EMBL" id="PKQ76022.1"/>
    </source>
</evidence>
<name>A0A2N3IUW5_AERSO</name>
<dbReference type="PANTHER" id="PTHR30213:SF0">
    <property type="entry name" value="UPF0761 MEMBRANE PROTEIN YIHY"/>
    <property type="match status" value="1"/>
</dbReference>
<keyword evidence="4 6" id="KW-1133">Transmembrane helix</keyword>
<evidence type="ECO:0000256" key="2">
    <source>
        <dbReference type="ARBA" id="ARBA00022475"/>
    </source>
</evidence>
<evidence type="ECO:0000256" key="1">
    <source>
        <dbReference type="ARBA" id="ARBA00004651"/>
    </source>
</evidence>
<dbReference type="InterPro" id="IPR017039">
    <property type="entry name" value="Virul_fac_BrkB"/>
</dbReference>
<gene>
    <name evidence="7" type="ORF">AOX56_19105</name>
</gene>
<dbReference type="PANTHER" id="PTHR30213">
    <property type="entry name" value="INNER MEMBRANE PROTEIN YHJD"/>
    <property type="match status" value="1"/>
</dbReference>
<dbReference type="GO" id="GO:0005886">
    <property type="term" value="C:plasma membrane"/>
    <property type="evidence" value="ECO:0007669"/>
    <property type="project" value="UniProtKB-SubCell"/>
</dbReference>
<proteinExistence type="predicted"/>
<evidence type="ECO:0000256" key="6">
    <source>
        <dbReference type="SAM" id="Phobius"/>
    </source>
</evidence>
<organism evidence="7 8">
    <name type="scientific">Aeromonas sobria</name>
    <dbReference type="NCBI Taxonomy" id="646"/>
    <lineage>
        <taxon>Bacteria</taxon>
        <taxon>Pseudomonadati</taxon>
        <taxon>Pseudomonadota</taxon>
        <taxon>Gammaproteobacteria</taxon>
        <taxon>Aeromonadales</taxon>
        <taxon>Aeromonadaceae</taxon>
        <taxon>Aeromonas</taxon>
    </lineage>
</organism>
<reference evidence="7 8" key="1">
    <citation type="journal article" date="2017" name="Front. Microbiol.">
        <title>Strong Genomic and Phenotypic Heterogeneity in the Aeromonas sobria Species Complex.</title>
        <authorList>
            <person name="Gauthier J."/>
            <person name="Vincent A.T."/>
            <person name="Charette S.J."/>
            <person name="Derome N."/>
        </authorList>
    </citation>
    <scope>NUCLEOTIDE SEQUENCE [LARGE SCALE GENOMIC DNA]</scope>
    <source>
        <strain evidence="7 8">JF2635</strain>
    </source>
</reference>
<dbReference type="AlphaFoldDB" id="A0A2N3IUW5"/>
<evidence type="ECO:0000256" key="3">
    <source>
        <dbReference type="ARBA" id="ARBA00022692"/>
    </source>
</evidence>
<evidence type="ECO:0000313" key="8">
    <source>
        <dbReference type="Proteomes" id="UP000233526"/>
    </source>
</evidence>
<dbReference type="Proteomes" id="UP000233526">
    <property type="component" value="Unassembled WGS sequence"/>
</dbReference>
<protein>
    <submittedName>
        <fullName evidence="7">Uncharacterized protein</fullName>
    </submittedName>
</protein>
<keyword evidence="3 6" id="KW-0812">Transmembrane</keyword>
<feature type="transmembrane region" description="Helical" evidence="6">
    <location>
        <begin position="12"/>
        <end position="34"/>
    </location>
</feature>
<comment type="subcellular location">
    <subcellularLocation>
        <location evidence="1">Cell membrane</location>
        <topology evidence="1">Multi-pass membrane protein</topology>
    </subcellularLocation>
</comment>
<accession>A0A2N3IUW5</accession>